<accession>A0A0D0HSE9</accession>
<dbReference type="AlphaFoldDB" id="A0A0D0HSE9"/>
<feature type="transmembrane region" description="Helical" evidence="1">
    <location>
        <begin position="6"/>
        <end position="25"/>
    </location>
</feature>
<evidence type="ECO:0000313" key="2">
    <source>
        <dbReference type="EMBL" id="KIP22182.1"/>
    </source>
</evidence>
<gene>
    <name evidence="2" type="ORF">JV16_00730</name>
</gene>
<organism evidence="2 3">
    <name type="scientific">Anoxybacillus ayderensis</name>
    <dbReference type="NCBI Taxonomy" id="265546"/>
    <lineage>
        <taxon>Bacteria</taxon>
        <taxon>Bacillati</taxon>
        <taxon>Bacillota</taxon>
        <taxon>Bacilli</taxon>
        <taxon>Bacillales</taxon>
        <taxon>Anoxybacillaceae</taxon>
        <taxon>Anoxybacillus</taxon>
    </lineage>
</organism>
<keyword evidence="1" id="KW-1133">Transmembrane helix</keyword>
<protein>
    <submittedName>
        <fullName evidence="2">Uncharacterized protein</fullName>
    </submittedName>
</protein>
<dbReference type="PATRIC" id="fig|265546.4.peg.751"/>
<dbReference type="Proteomes" id="UP000032047">
    <property type="component" value="Unassembled WGS sequence"/>
</dbReference>
<name>A0A0D0HSE9_9BACL</name>
<evidence type="ECO:0000256" key="1">
    <source>
        <dbReference type="SAM" id="Phobius"/>
    </source>
</evidence>
<evidence type="ECO:0000313" key="3">
    <source>
        <dbReference type="Proteomes" id="UP000032047"/>
    </source>
</evidence>
<dbReference type="EMBL" id="JXTG01000002">
    <property type="protein sequence ID" value="KIP22182.1"/>
    <property type="molecule type" value="Genomic_DNA"/>
</dbReference>
<keyword evidence="1" id="KW-0812">Transmembrane</keyword>
<reference evidence="2 3" key="1">
    <citation type="submission" date="2015-01" db="EMBL/GenBank/DDBJ databases">
        <title>Genome sequence of Anoxybacillus ayderensis strain AB04.</title>
        <authorList>
            <person name="Belduz A.O."/>
            <person name="Canakci S."/>
            <person name="Chan K.-G."/>
            <person name="Kahar U.M."/>
            <person name="Yaakob A.S."/>
            <person name="Chan C.S."/>
            <person name="Goh K.M."/>
        </authorList>
    </citation>
    <scope>NUCLEOTIDE SEQUENCE [LARGE SCALE GENOMIC DNA]</scope>
    <source>
        <strain evidence="2 3">AB04</strain>
    </source>
</reference>
<keyword evidence="3" id="KW-1185">Reference proteome</keyword>
<proteinExistence type="predicted"/>
<keyword evidence="1" id="KW-0472">Membrane</keyword>
<sequence>MRRVIILNGKTLIVTLVAGLVLYRFRYRLLNEILKREAVQKRVVQWGMSIPFIRQRLVPTLFLQKYK</sequence>
<comment type="caution">
    <text evidence="2">The sequence shown here is derived from an EMBL/GenBank/DDBJ whole genome shotgun (WGS) entry which is preliminary data.</text>
</comment>